<evidence type="ECO:0000256" key="1">
    <source>
        <dbReference type="SAM" id="Phobius"/>
    </source>
</evidence>
<feature type="transmembrane region" description="Helical" evidence="1">
    <location>
        <begin position="7"/>
        <end position="26"/>
    </location>
</feature>
<dbReference type="EMBL" id="JAEEAQ010000104">
    <property type="protein sequence ID" value="MBI0314071.1"/>
    <property type="molecule type" value="Genomic_DNA"/>
</dbReference>
<gene>
    <name evidence="2" type="ORF">JBF12_13980</name>
</gene>
<protein>
    <recommendedName>
        <fullName evidence="4">MFS transporter</fullName>
    </recommendedName>
</protein>
<dbReference type="Proteomes" id="UP000638849">
    <property type="component" value="Unassembled WGS sequence"/>
</dbReference>
<keyword evidence="1" id="KW-1133">Transmembrane helix</keyword>
<sequence>MSVGYQAGSVVLGGFTPMLATSAVLWSGGASWSLMALVAAGTGSALIPARAPY</sequence>
<organism evidence="2 3">
    <name type="scientific">Streptomyces javensis</name>
    <dbReference type="NCBI Taxonomy" id="114698"/>
    <lineage>
        <taxon>Bacteria</taxon>
        <taxon>Bacillati</taxon>
        <taxon>Actinomycetota</taxon>
        <taxon>Actinomycetes</taxon>
        <taxon>Kitasatosporales</taxon>
        <taxon>Streptomycetaceae</taxon>
        <taxon>Streptomyces</taxon>
        <taxon>Streptomyces violaceusniger group</taxon>
    </lineage>
</organism>
<keyword evidence="1" id="KW-0472">Membrane</keyword>
<name>A0ABS0RB07_9ACTN</name>
<accession>A0ABS0RB07</accession>
<evidence type="ECO:0000313" key="3">
    <source>
        <dbReference type="Proteomes" id="UP000638849"/>
    </source>
</evidence>
<keyword evidence="3" id="KW-1185">Reference proteome</keyword>
<proteinExistence type="predicted"/>
<comment type="caution">
    <text evidence="2">The sequence shown here is derived from an EMBL/GenBank/DDBJ whole genome shotgun (WGS) entry which is preliminary data.</text>
</comment>
<reference evidence="2 3" key="1">
    <citation type="submission" date="2020-12" db="EMBL/GenBank/DDBJ databases">
        <authorList>
            <person name="Kusuma A.B."/>
            <person name="Nouioui I."/>
            <person name="Goodfellow M."/>
        </authorList>
    </citation>
    <scope>NUCLEOTIDE SEQUENCE [LARGE SCALE GENOMIC DNA]</scope>
    <source>
        <strain evidence="2 3">DSM 41764</strain>
    </source>
</reference>
<evidence type="ECO:0000313" key="2">
    <source>
        <dbReference type="EMBL" id="MBI0314071.1"/>
    </source>
</evidence>
<evidence type="ECO:0008006" key="4">
    <source>
        <dbReference type="Google" id="ProtNLM"/>
    </source>
</evidence>
<dbReference type="RefSeq" id="WP_198277177.1">
    <property type="nucleotide sequence ID" value="NZ_BAAAIF010000005.1"/>
</dbReference>
<keyword evidence="1" id="KW-0812">Transmembrane</keyword>